<dbReference type="Pfam" id="PF13088">
    <property type="entry name" value="BNR_2"/>
    <property type="match status" value="1"/>
</dbReference>
<dbReference type="PANTHER" id="PTHR43752">
    <property type="entry name" value="BNR/ASP-BOX REPEAT FAMILY PROTEIN"/>
    <property type="match status" value="1"/>
</dbReference>
<dbReference type="CDD" id="cd15482">
    <property type="entry name" value="Sialidase_non-viral"/>
    <property type="match status" value="1"/>
</dbReference>
<keyword evidence="1" id="KW-0732">Signal</keyword>
<accession>A0AAE4AQ61</accession>
<comment type="caution">
    <text evidence="3">The sequence shown here is derived from an EMBL/GenBank/DDBJ whole genome shotgun (WGS) entry which is preliminary data.</text>
</comment>
<evidence type="ECO:0000313" key="3">
    <source>
        <dbReference type="EMBL" id="MDQ0291281.1"/>
    </source>
</evidence>
<dbReference type="RefSeq" id="WP_307263843.1">
    <property type="nucleotide sequence ID" value="NZ_JAUSVL010000001.1"/>
</dbReference>
<dbReference type="EMBL" id="JAUSVL010000001">
    <property type="protein sequence ID" value="MDQ0291281.1"/>
    <property type="molecule type" value="Genomic_DNA"/>
</dbReference>
<proteinExistence type="predicted"/>
<dbReference type="SUPFAM" id="SSF50939">
    <property type="entry name" value="Sialidases"/>
    <property type="match status" value="1"/>
</dbReference>
<keyword evidence="4" id="KW-1185">Reference proteome</keyword>
<feature type="chain" id="PRO_5041908903" description="Sialidase domain-containing protein" evidence="1">
    <location>
        <begin position="25"/>
        <end position="407"/>
    </location>
</feature>
<dbReference type="Proteomes" id="UP001238163">
    <property type="component" value="Unassembled WGS sequence"/>
</dbReference>
<evidence type="ECO:0000259" key="2">
    <source>
        <dbReference type="Pfam" id="PF13088"/>
    </source>
</evidence>
<reference evidence="3" key="1">
    <citation type="submission" date="2023-07" db="EMBL/GenBank/DDBJ databases">
        <title>Genomic Encyclopedia of Type Strains, Phase IV (KMG-IV): sequencing the most valuable type-strain genomes for metagenomic binning, comparative biology and taxonomic classification.</title>
        <authorList>
            <person name="Goeker M."/>
        </authorList>
    </citation>
    <scope>NUCLEOTIDE SEQUENCE</scope>
    <source>
        <strain evidence="3">DSM 24202</strain>
    </source>
</reference>
<organism evidence="3 4">
    <name type="scientific">Oligosphaera ethanolica</name>
    <dbReference type="NCBI Taxonomy" id="760260"/>
    <lineage>
        <taxon>Bacteria</taxon>
        <taxon>Pseudomonadati</taxon>
        <taxon>Lentisphaerota</taxon>
        <taxon>Oligosphaeria</taxon>
        <taxon>Oligosphaerales</taxon>
        <taxon>Oligosphaeraceae</taxon>
        <taxon>Oligosphaera</taxon>
    </lineage>
</organism>
<dbReference type="InterPro" id="IPR036278">
    <property type="entry name" value="Sialidase_sf"/>
</dbReference>
<feature type="signal peptide" evidence="1">
    <location>
        <begin position="1"/>
        <end position="24"/>
    </location>
</feature>
<feature type="domain" description="Sialidase" evidence="2">
    <location>
        <begin position="240"/>
        <end position="378"/>
    </location>
</feature>
<evidence type="ECO:0000256" key="1">
    <source>
        <dbReference type="SAM" id="SignalP"/>
    </source>
</evidence>
<gene>
    <name evidence="3" type="ORF">J3R75_003388</name>
</gene>
<sequence>MQPQPHWFRGIFAMTLGMAGAALSQNKPTAAAAPNQEAPMSNSPVSIIRHGIVCSLPQEKFGYFGWPSVTRQDDGTLCAVASGLRFQHVCPWGRTTICKSRDNGKTWTYPQVVNNTPLDDRDAGIVSLGGQRLLVTWFTSNTSHYFSRDPNNWLKKSFPPDDFEAMGKLLDTWTDEMRAKWIGSWFRISEDGEYWGDFQRAPVNTPHGPIVLADNSWLYLGKRWDLNDKKTMHAGGGPIQAASSDDEGKTWRLLGEIPLPEGMVNQHAHEPHVAALPDGRLFAAVRYEKPFQVLFSESSDGGATWSVARPSGAMGSPPHLLLHSSGALICVYGYRMQPFGQRALISRDLGKTWLQDIVLRDDAPDGDLGYPCSVELADKSILTVYYQKCRAGEKCSILYTLWKLNLD</sequence>
<name>A0AAE4AQ61_9BACT</name>
<evidence type="ECO:0000313" key="4">
    <source>
        <dbReference type="Proteomes" id="UP001238163"/>
    </source>
</evidence>
<dbReference type="Gene3D" id="2.120.10.10">
    <property type="match status" value="1"/>
</dbReference>
<dbReference type="AlphaFoldDB" id="A0AAE4AQ61"/>
<protein>
    <recommendedName>
        <fullName evidence="2">Sialidase domain-containing protein</fullName>
    </recommendedName>
</protein>
<dbReference type="InterPro" id="IPR011040">
    <property type="entry name" value="Sialidase"/>
</dbReference>
<dbReference type="PANTHER" id="PTHR43752:SF2">
    <property type="entry name" value="BNR_ASP-BOX REPEAT FAMILY PROTEIN"/>
    <property type="match status" value="1"/>
</dbReference>